<name>A0ABT5EL47_9BACT</name>
<feature type="compositionally biased region" description="Basic and acidic residues" evidence="1">
    <location>
        <begin position="271"/>
        <end position="283"/>
    </location>
</feature>
<evidence type="ECO:0000313" key="2">
    <source>
        <dbReference type="EMBL" id="MDC0742534.1"/>
    </source>
</evidence>
<gene>
    <name evidence="2" type="ORF">POL67_14360</name>
</gene>
<keyword evidence="3" id="KW-1185">Reference proteome</keyword>
<feature type="region of interest" description="Disordered" evidence="1">
    <location>
        <begin position="271"/>
        <end position="294"/>
    </location>
</feature>
<sequence length="416" mass="45630">MTSDDLEIDEPDIKALWAKRLSTDGFVLHEGDGPYFYAWCAPEARADAFVAALAALDQRGTPYGVELSELRAKETTHDDLALEDVRRLARAHLTKKTAAIEAYAGITLRSGEWLDERLKSRGEAYKTYTWEVPMQFSVYDPSYFFPIRYDFFLGAGPHAPSIEAAAIAFHTQADVEHILLGLCAPDAGLVTTGACSMCFPWVAHLEANATYHADAAAVARDLALSWIHLHDGYKMGLLVGLSLDELAARAFAAPEGTRVGIATSLEGVQKHDAEDHMARKDAPRGPPFSPFAREGVRPIRPGDEVLSREQVLRALATPPNALLDALEASAAALQDDEWRAAEPLARQAIEARLSGGPTYELLHTVEHRRLIEQHAPYHVRRLPNGGVLLATHPFRTLWPLWSNALALLGIRPRGAG</sequence>
<dbReference type="EMBL" id="JAQNDO010000001">
    <property type="protein sequence ID" value="MDC0742534.1"/>
    <property type="molecule type" value="Genomic_DNA"/>
</dbReference>
<dbReference type="Proteomes" id="UP001221411">
    <property type="component" value="Unassembled WGS sequence"/>
</dbReference>
<reference evidence="2 3" key="1">
    <citation type="submission" date="2022-11" db="EMBL/GenBank/DDBJ databases">
        <title>Minimal conservation of predation-associated metabolite biosynthetic gene clusters underscores biosynthetic potential of Myxococcota including descriptions for ten novel species: Archangium lansinium sp. nov., Myxococcus landrumus sp. nov., Nannocystis bai.</title>
        <authorList>
            <person name="Ahearne A."/>
            <person name="Stevens C."/>
            <person name="Dowd S."/>
        </authorList>
    </citation>
    <scope>NUCLEOTIDE SEQUENCE [LARGE SCALE GENOMIC DNA]</scope>
    <source>
        <strain evidence="2 3">RJM3</strain>
    </source>
</reference>
<organism evidence="2 3">
    <name type="scientific">Polyangium mundeleinium</name>
    <dbReference type="NCBI Taxonomy" id="2995306"/>
    <lineage>
        <taxon>Bacteria</taxon>
        <taxon>Pseudomonadati</taxon>
        <taxon>Myxococcota</taxon>
        <taxon>Polyangia</taxon>
        <taxon>Polyangiales</taxon>
        <taxon>Polyangiaceae</taxon>
        <taxon>Polyangium</taxon>
    </lineage>
</organism>
<evidence type="ECO:0000256" key="1">
    <source>
        <dbReference type="SAM" id="MobiDB-lite"/>
    </source>
</evidence>
<accession>A0ABT5EL47</accession>
<protein>
    <submittedName>
        <fullName evidence="2">Uncharacterized protein</fullName>
    </submittedName>
</protein>
<comment type="caution">
    <text evidence="2">The sequence shown here is derived from an EMBL/GenBank/DDBJ whole genome shotgun (WGS) entry which is preliminary data.</text>
</comment>
<proteinExistence type="predicted"/>
<evidence type="ECO:0000313" key="3">
    <source>
        <dbReference type="Proteomes" id="UP001221411"/>
    </source>
</evidence>
<dbReference type="RefSeq" id="WP_271917917.1">
    <property type="nucleotide sequence ID" value="NZ_JAQNDO010000001.1"/>
</dbReference>